<evidence type="ECO:0000313" key="1">
    <source>
        <dbReference type="EMBL" id="DAD72704.1"/>
    </source>
</evidence>
<accession>A0A8S5LS59</accession>
<name>A0A8S5LS59_9CAUD</name>
<organism evidence="1">
    <name type="scientific">Siphoviridae sp. ct7EW56</name>
    <dbReference type="NCBI Taxonomy" id="2827562"/>
    <lineage>
        <taxon>Viruses</taxon>
        <taxon>Duplodnaviria</taxon>
        <taxon>Heunggongvirae</taxon>
        <taxon>Uroviricota</taxon>
        <taxon>Caudoviricetes</taxon>
    </lineage>
</organism>
<reference evidence="1" key="1">
    <citation type="journal article" date="2021" name="Proc. Natl. Acad. Sci. U.S.A.">
        <title>A Catalog of Tens of Thousands of Viruses from Human Metagenomes Reveals Hidden Associations with Chronic Diseases.</title>
        <authorList>
            <person name="Tisza M.J."/>
            <person name="Buck C.B."/>
        </authorList>
    </citation>
    <scope>NUCLEOTIDE SEQUENCE</scope>
    <source>
        <strain evidence="1">Ct7EW56</strain>
    </source>
</reference>
<proteinExistence type="predicted"/>
<sequence length="63" mass="6908">MTTYERVLKFGYDNAINDVMNMLNDIDFGGGTKETLACANATLNYIKGEVENLRSGGVVDNDD</sequence>
<dbReference type="EMBL" id="BK015904">
    <property type="protein sequence ID" value="DAD72704.1"/>
    <property type="molecule type" value="Genomic_DNA"/>
</dbReference>
<protein>
    <submittedName>
        <fullName evidence="1">Uncharacterized protein</fullName>
    </submittedName>
</protein>